<dbReference type="PROSITE" id="PS00250">
    <property type="entry name" value="TGF_BETA_1"/>
    <property type="match status" value="1"/>
</dbReference>
<keyword evidence="4 6" id="KW-0339">Growth factor</keyword>
<evidence type="ECO:0000256" key="3">
    <source>
        <dbReference type="ARBA" id="ARBA00022525"/>
    </source>
</evidence>
<keyword evidence="3" id="KW-0964">Secreted</keyword>
<sequence>MDKPNAQSCSVHKPVRLTMFRSHHHIVLLLVCLSSSGQSRPRVAHKGAPDVDFSDSRKVLILEAVKSGILNSLGMERTPRPAQKASEQELRRMHELYREKLREMSGNSSQIMRETRRSTMSTVLFPTAVRSIKMLRRRDYQQSGRHMQWYRAVFHKNPNIKAELTLVRAELKISRQILDVPVQTELQQEVKVRVSGMKRVKSAVWTQLEGNASSTQNVVLDVSSEVEKWLRADDDRSLVVDVGETAEPRSHLEFSLELVFTESKPQKTRTTRSNKEDACDEEGLCCRQSVIVSFKDIGWTDWVVAPTEYTMHFCDGACPHNYKPASMHTQVKSRLHQLSKGGLPHPCCVPAAYEPMVLMHYDSRGKLKLTPFDDMIVSKCYCA</sequence>
<feature type="signal peptide" evidence="7">
    <location>
        <begin position="1"/>
        <end position="39"/>
    </location>
</feature>
<dbReference type="Gene3D" id="2.60.120.970">
    <property type="match status" value="1"/>
</dbReference>
<dbReference type="GO" id="GO:0008083">
    <property type="term" value="F:growth factor activity"/>
    <property type="evidence" value="ECO:0007669"/>
    <property type="project" value="UniProtKB-KW"/>
</dbReference>
<comment type="subcellular location">
    <subcellularLocation>
        <location evidence="1">Secreted</location>
    </subcellularLocation>
</comment>
<keyword evidence="5" id="KW-1015">Disulfide bond</keyword>
<dbReference type="SMART" id="SM00204">
    <property type="entry name" value="TGFB"/>
    <property type="match status" value="1"/>
</dbReference>
<dbReference type="Pfam" id="PF00019">
    <property type="entry name" value="TGF_beta"/>
    <property type="match status" value="1"/>
</dbReference>
<dbReference type="PANTHER" id="PTHR11848">
    <property type="entry name" value="TGF-BETA FAMILY"/>
    <property type="match status" value="1"/>
</dbReference>
<comment type="similarity">
    <text evidence="2 6">Belongs to the TGF-beta family.</text>
</comment>
<name>A0A673C1X6_9TELE</name>
<dbReference type="PROSITE" id="PS51362">
    <property type="entry name" value="TGF_BETA_2"/>
    <property type="match status" value="1"/>
</dbReference>
<keyword evidence="7" id="KW-0732">Signal</keyword>
<evidence type="ECO:0000256" key="4">
    <source>
        <dbReference type="ARBA" id="ARBA00023030"/>
    </source>
</evidence>
<dbReference type="InterPro" id="IPR029034">
    <property type="entry name" value="Cystine-knot_cytokine"/>
</dbReference>
<dbReference type="Pfam" id="PF00688">
    <property type="entry name" value="TGFb_propeptide"/>
    <property type="match status" value="1"/>
</dbReference>
<evidence type="ECO:0000256" key="2">
    <source>
        <dbReference type="ARBA" id="ARBA00006656"/>
    </source>
</evidence>
<gene>
    <name evidence="9" type="primary">LOC115437642</name>
</gene>
<dbReference type="InterPro" id="IPR017948">
    <property type="entry name" value="TGFb_CS"/>
</dbReference>
<dbReference type="PRINTS" id="PR00669">
    <property type="entry name" value="INHIBINA"/>
</dbReference>
<organism evidence="9 10">
    <name type="scientific">Sphaeramia orbicularis</name>
    <name type="common">orbiculate cardinalfish</name>
    <dbReference type="NCBI Taxonomy" id="375764"/>
    <lineage>
        <taxon>Eukaryota</taxon>
        <taxon>Metazoa</taxon>
        <taxon>Chordata</taxon>
        <taxon>Craniata</taxon>
        <taxon>Vertebrata</taxon>
        <taxon>Euteleostomi</taxon>
        <taxon>Actinopterygii</taxon>
        <taxon>Neopterygii</taxon>
        <taxon>Teleostei</taxon>
        <taxon>Neoteleostei</taxon>
        <taxon>Acanthomorphata</taxon>
        <taxon>Gobiaria</taxon>
        <taxon>Kurtiformes</taxon>
        <taxon>Apogonoidei</taxon>
        <taxon>Apogonidae</taxon>
        <taxon>Apogoninae</taxon>
        <taxon>Sphaeramia</taxon>
    </lineage>
</organism>
<dbReference type="InParanoid" id="A0A673C1X6"/>
<dbReference type="PANTHER" id="PTHR11848:SF78">
    <property type="entry name" value="GROWTH_DIFFERENTIATION FACTOR 15"/>
    <property type="match status" value="1"/>
</dbReference>
<accession>A0A673C1X6</accession>
<reference evidence="9" key="1">
    <citation type="submission" date="2019-06" db="EMBL/GenBank/DDBJ databases">
        <authorList>
            <consortium name="Wellcome Sanger Institute Data Sharing"/>
        </authorList>
    </citation>
    <scope>NUCLEOTIDE SEQUENCE [LARGE SCALE GENOMIC DNA]</scope>
</reference>
<dbReference type="GO" id="GO:0005615">
    <property type="term" value="C:extracellular space"/>
    <property type="evidence" value="ECO:0007669"/>
    <property type="project" value="TreeGrafter"/>
</dbReference>
<evidence type="ECO:0000256" key="7">
    <source>
        <dbReference type="SAM" id="SignalP"/>
    </source>
</evidence>
<dbReference type="Ensembl" id="ENSSORT00005047517.1">
    <property type="protein sequence ID" value="ENSSORP00005046358.1"/>
    <property type="gene ID" value="ENSSORG00005021227.1"/>
</dbReference>
<protein>
    <submittedName>
        <fullName evidence="9">Protein DVR-1-like</fullName>
    </submittedName>
</protein>
<evidence type="ECO:0000256" key="5">
    <source>
        <dbReference type="ARBA" id="ARBA00023157"/>
    </source>
</evidence>
<keyword evidence="10" id="KW-1185">Reference proteome</keyword>
<dbReference type="Gene3D" id="2.10.90.10">
    <property type="entry name" value="Cystine-knot cytokines"/>
    <property type="match status" value="1"/>
</dbReference>
<dbReference type="CDD" id="cd19376">
    <property type="entry name" value="TGF_beta_GDF15"/>
    <property type="match status" value="1"/>
</dbReference>
<feature type="domain" description="TGF-beta family profile" evidence="8">
    <location>
        <begin position="269"/>
        <end position="383"/>
    </location>
</feature>
<reference evidence="9" key="3">
    <citation type="submission" date="2025-09" db="UniProtKB">
        <authorList>
            <consortium name="Ensembl"/>
        </authorList>
    </citation>
    <scope>IDENTIFICATION</scope>
</reference>
<reference evidence="9" key="2">
    <citation type="submission" date="2025-08" db="UniProtKB">
        <authorList>
            <consortium name="Ensembl"/>
        </authorList>
    </citation>
    <scope>IDENTIFICATION</scope>
</reference>
<dbReference type="InterPro" id="IPR001111">
    <property type="entry name" value="TGF-b_propeptide"/>
</dbReference>
<evidence type="ECO:0000256" key="6">
    <source>
        <dbReference type="RuleBase" id="RU000354"/>
    </source>
</evidence>
<dbReference type="SUPFAM" id="SSF57501">
    <property type="entry name" value="Cystine-knot cytokines"/>
    <property type="match status" value="1"/>
</dbReference>
<dbReference type="AlphaFoldDB" id="A0A673C1X6"/>
<evidence type="ECO:0000313" key="9">
    <source>
        <dbReference type="Ensembl" id="ENSSORP00005046358.1"/>
    </source>
</evidence>
<feature type="chain" id="PRO_5025353702" evidence="7">
    <location>
        <begin position="40"/>
        <end position="383"/>
    </location>
</feature>
<dbReference type="InterPro" id="IPR001839">
    <property type="entry name" value="TGF-b_C"/>
</dbReference>
<evidence type="ECO:0000313" key="10">
    <source>
        <dbReference type="Proteomes" id="UP000472271"/>
    </source>
</evidence>
<dbReference type="GO" id="GO:0005125">
    <property type="term" value="F:cytokine activity"/>
    <property type="evidence" value="ECO:0007669"/>
    <property type="project" value="TreeGrafter"/>
</dbReference>
<dbReference type="Proteomes" id="UP000472271">
    <property type="component" value="Chromosome 17"/>
</dbReference>
<evidence type="ECO:0000256" key="1">
    <source>
        <dbReference type="ARBA" id="ARBA00004613"/>
    </source>
</evidence>
<proteinExistence type="inferred from homology"/>
<evidence type="ECO:0000259" key="8">
    <source>
        <dbReference type="PROSITE" id="PS51362"/>
    </source>
</evidence>
<dbReference type="InterPro" id="IPR015615">
    <property type="entry name" value="TGF-beta-rel"/>
</dbReference>